<keyword evidence="2" id="KW-1185">Reference proteome</keyword>
<dbReference type="AlphaFoldDB" id="A0A1A8YG75"/>
<dbReference type="Proteomes" id="UP000078555">
    <property type="component" value="Unassembled WGS sequence"/>
</dbReference>
<reference evidence="2" key="1">
    <citation type="submission" date="2016-05" db="EMBL/GenBank/DDBJ databases">
        <authorList>
            <person name="Naeem R."/>
        </authorList>
    </citation>
    <scope>NUCLEOTIDE SEQUENCE [LARGE SCALE GENOMIC DNA]</scope>
</reference>
<name>A0A1A8YG75_PLAOA</name>
<dbReference type="EMBL" id="FLRD01000003">
    <property type="protein sequence ID" value="SBT30547.1"/>
    <property type="molecule type" value="Genomic_DNA"/>
</dbReference>
<gene>
    <name evidence="1" type="ORF">POVWA1_002130</name>
</gene>
<evidence type="ECO:0000313" key="2">
    <source>
        <dbReference type="Proteomes" id="UP000078555"/>
    </source>
</evidence>
<accession>A0A1A8YG75</accession>
<protein>
    <submittedName>
        <fullName evidence="1">Uncharacterized protein</fullName>
    </submittedName>
</protein>
<organism evidence="1 2">
    <name type="scientific">Plasmodium ovale wallikeri</name>
    <dbReference type="NCBI Taxonomy" id="864142"/>
    <lineage>
        <taxon>Eukaryota</taxon>
        <taxon>Sar</taxon>
        <taxon>Alveolata</taxon>
        <taxon>Apicomplexa</taxon>
        <taxon>Aconoidasida</taxon>
        <taxon>Haemosporida</taxon>
        <taxon>Plasmodiidae</taxon>
        <taxon>Plasmodium</taxon>
        <taxon>Plasmodium (Plasmodium)</taxon>
    </lineage>
</organism>
<proteinExistence type="predicted"/>
<sequence>MSNPSFTSLRFELGIVVVQTWQRALPLVCSLVRLVADPLVSLVRSFARLFSLSLSLSIDSASSAYSHMRVSGVCFCLGLPANMHQCTLFTKRSL</sequence>
<evidence type="ECO:0000313" key="1">
    <source>
        <dbReference type="EMBL" id="SBT30547.1"/>
    </source>
</evidence>